<evidence type="ECO:0008006" key="4">
    <source>
        <dbReference type="Google" id="ProtNLM"/>
    </source>
</evidence>
<evidence type="ECO:0000313" key="2">
    <source>
        <dbReference type="EMBL" id="KAG0728188.1"/>
    </source>
</evidence>
<sequence>MSKVLIKLASVGGVGVCVLVVTAKDLGGTLQTAYNTYHDLENPVKVYGLNGSLEGPRDLALADPELMYVEWVAVCTMVVMFLCAVVNILLIAGSTKEVPWMMTPWMVVQWVIIFITISIFGLVLWHELVSMPRYWWAVMFMVAVVILMVLSFVLVLSLYQSVKEREAPEFYQGAALVVSGVDVVLSVRTVLAGGVGDWSTPPFPPAPDAHDPTRKGLTWESLQKVLITRAAG</sequence>
<feature type="transmembrane region" description="Helical" evidence="1">
    <location>
        <begin position="134"/>
        <end position="159"/>
    </location>
</feature>
<keyword evidence="3" id="KW-1185">Reference proteome</keyword>
<comment type="caution">
    <text evidence="2">The sequence shown here is derived from an EMBL/GenBank/DDBJ whole genome shotgun (WGS) entry which is preliminary data.</text>
</comment>
<dbReference type="EMBL" id="JACEEZ010002526">
    <property type="protein sequence ID" value="KAG0728188.1"/>
    <property type="molecule type" value="Genomic_DNA"/>
</dbReference>
<protein>
    <recommendedName>
        <fullName evidence="4">Transmembrane protein</fullName>
    </recommendedName>
</protein>
<reference evidence="2" key="1">
    <citation type="submission" date="2020-07" db="EMBL/GenBank/DDBJ databases">
        <title>The High-quality genome of the commercially important snow crab, Chionoecetes opilio.</title>
        <authorList>
            <person name="Jeong J.-H."/>
            <person name="Ryu S."/>
        </authorList>
    </citation>
    <scope>NUCLEOTIDE SEQUENCE</scope>
    <source>
        <strain evidence="2">MADBK_172401_WGS</strain>
        <tissue evidence="2">Digestive gland</tissue>
    </source>
</reference>
<feature type="transmembrane region" description="Helical" evidence="1">
    <location>
        <begin position="105"/>
        <end position="128"/>
    </location>
</feature>
<evidence type="ECO:0000313" key="3">
    <source>
        <dbReference type="Proteomes" id="UP000770661"/>
    </source>
</evidence>
<organism evidence="2 3">
    <name type="scientific">Chionoecetes opilio</name>
    <name type="common">Atlantic snow crab</name>
    <name type="synonym">Cancer opilio</name>
    <dbReference type="NCBI Taxonomy" id="41210"/>
    <lineage>
        <taxon>Eukaryota</taxon>
        <taxon>Metazoa</taxon>
        <taxon>Ecdysozoa</taxon>
        <taxon>Arthropoda</taxon>
        <taxon>Crustacea</taxon>
        <taxon>Multicrustacea</taxon>
        <taxon>Malacostraca</taxon>
        <taxon>Eumalacostraca</taxon>
        <taxon>Eucarida</taxon>
        <taxon>Decapoda</taxon>
        <taxon>Pleocyemata</taxon>
        <taxon>Brachyura</taxon>
        <taxon>Eubrachyura</taxon>
        <taxon>Majoidea</taxon>
        <taxon>Majidae</taxon>
        <taxon>Chionoecetes</taxon>
    </lineage>
</organism>
<name>A0A8J4YK03_CHIOP</name>
<accession>A0A8J4YK03</accession>
<proteinExistence type="predicted"/>
<feature type="transmembrane region" description="Helical" evidence="1">
    <location>
        <begin position="71"/>
        <end position="93"/>
    </location>
</feature>
<evidence type="ECO:0000256" key="1">
    <source>
        <dbReference type="SAM" id="Phobius"/>
    </source>
</evidence>
<keyword evidence="1" id="KW-0472">Membrane</keyword>
<dbReference type="Proteomes" id="UP000770661">
    <property type="component" value="Unassembled WGS sequence"/>
</dbReference>
<dbReference type="OrthoDB" id="6351458at2759"/>
<keyword evidence="1" id="KW-1133">Transmembrane helix</keyword>
<dbReference type="AlphaFoldDB" id="A0A8J4YK03"/>
<gene>
    <name evidence="2" type="ORF">GWK47_003794</name>
</gene>
<keyword evidence="1" id="KW-0812">Transmembrane</keyword>